<keyword evidence="3" id="KW-1185">Reference proteome</keyword>
<sequence length="132" mass="14220">MQTVIYLLGLLLAVSLPLQADTHNLLPVQEAVAAEAPVDSDSKKLMQELCESYANDEGLQGSEREANINTCLISMTTDLSDIETTASAIVELNEPPIDEVATHPEALIANELVDQPLPGSEELITHTPLKTE</sequence>
<feature type="chain" id="PRO_5012029758" evidence="1">
    <location>
        <begin position="21"/>
        <end position="132"/>
    </location>
</feature>
<gene>
    <name evidence="2" type="ORF">SAMN02745130_02962</name>
</gene>
<feature type="signal peptide" evidence="1">
    <location>
        <begin position="1"/>
        <end position="20"/>
    </location>
</feature>
<organism evidence="2 3">
    <name type="scientific">Thiothrix eikelboomii</name>
    <dbReference type="NCBI Taxonomy" id="92487"/>
    <lineage>
        <taxon>Bacteria</taxon>
        <taxon>Pseudomonadati</taxon>
        <taxon>Pseudomonadota</taxon>
        <taxon>Gammaproteobacteria</taxon>
        <taxon>Thiotrichales</taxon>
        <taxon>Thiotrichaceae</taxon>
        <taxon>Thiothrix</taxon>
    </lineage>
</organism>
<dbReference type="AlphaFoldDB" id="A0A1T4XG55"/>
<protein>
    <submittedName>
        <fullName evidence="2">Uncharacterized protein</fullName>
    </submittedName>
</protein>
<dbReference type="Proteomes" id="UP000190460">
    <property type="component" value="Unassembled WGS sequence"/>
</dbReference>
<proteinExistence type="predicted"/>
<reference evidence="2 3" key="1">
    <citation type="submission" date="2017-02" db="EMBL/GenBank/DDBJ databases">
        <authorList>
            <person name="Peterson S.W."/>
        </authorList>
    </citation>
    <scope>NUCLEOTIDE SEQUENCE [LARGE SCALE GENOMIC DNA]</scope>
    <source>
        <strain evidence="2 3">ATCC 49788</strain>
    </source>
</reference>
<accession>A0A1T4XG55</accession>
<keyword evidence="1" id="KW-0732">Signal</keyword>
<dbReference type="EMBL" id="FUYB01000017">
    <property type="protein sequence ID" value="SKA88562.1"/>
    <property type="molecule type" value="Genomic_DNA"/>
</dbReference>
<evidence type="ECO:0000313" key="2">
    <source>
        <dbReference type="EMBL" id="SKA88562.1"/>
    </source>
</evidence>
<evidence type="ECO:0000256" key="1">
    <source>
        <dbReference type="SAM" id="SignalP"/>
    </source>
</evidence>
<evidence type="ECO:0000313" key="3">
    <source>
        <dbReference type="Proteomes" id="UP000190460"/>
    </source>
</evidence>
<dbReference type="STRING" id="92487.SAMN02745130_02962"/>
<dbReference type="RefSeq" id="WP_078923414.1">
    <property type="nucleotide sequence ID" value="NZ_FUYB01000017.1"/>
</dbReference>
<name>A0A1T4XG55_9GAMM</name>